<proteinExistence type="predicted"/>
<evidence type="ECO:0000313" key="3">
    <source>
        <dbReference type="EMBL" id="KKN83879.1"/>
    </source>
</evidence>
<evidence type="ECO:0000256" key="1">
    <source>
        <dbReference type="SAM" id="MobiDB-lite"/>
    </source>
</evidence>
<dbReference type="InterPro" id="IPR044925">
    <property type="entry name" value="His-Me_finger_sf"/>
</dbReference>
<accession>A0A0F9TX64</accession>
<feature type="domain" description="HNH nuclease" evidence="2">
    <location>
        <begin position="69"/>
        <end position="111"/>
    </location>
</feature>
<dbReference type="Gene3D" id="3.90.75.20">
    <property type="match status" value="1"/>
</dbReference>
<evidence type="ECO:0000259" key="2">
    <source>
        <dbReference type="Pfam" id="PF13392"/>
    </source>
</evidence>
<feature type="region of interest" description="Disordered" evidence="1">
    <location>
        <begin position="1"/>
        <end position="27"/>
    </location>
</feature>
<sequence>MRLLGRRSRQGDRETMSKRGPRRRPIEERFWPKVAAANEDGCLIWTGAKTTQGYGSISLGGHQGKTIEAHRWAYEQGKGPVPEGLELDHLCRNRLCVEVTHMEAVTHQENVLRGEAPPAQQARQESCIHGHLFDKGNTYIRPDGKRHCRTCGRDANRKHSLKQQKSSTEVFSEPAEQRLGDWPYRLVQTPDDLIALAEWLQKLGAEEEKTPVGIAANSEELAFATNSQGWLLRINHSGVNTPFSYARDVMKKLLTTERGAPALVTRDTGALVMILQQWLGTYDRDALLSSVKHDMLALEYTTGRPIARDITPLKDALDCAVVGPAMALEAPRFYQQVGLPLIQHNAKRLRFDLEEGPPSEGLSRWTLTYDWLLFRVLAYYTHDPTFKRWFQDGQNPLEMFSQAVELDSKEAVTFLLWMVCGEEEELVSRYYPDWAANMPETPQLIKASRVDKTLPNFRLGLLRLTDQSVSTRKTTTLYGRQSPWGLRPAELLHFSIMGSVNDLLDVAVASIINMGSEQHWLVPEKNTRYNHWLRATVMGYTKEEPMKWQQQLEQIGGLNNPLGDISLEPKVAVE</sequence>
<reference evidence="3" key="1">
    <citation type="journal article" date="2015" name="Nature">
        <title>Complex archaea that bridge the gap between prokaryotes and eukaryotes.</title>
        <authorList>
            <person name="Spang A."/>
            <person name="Saw J.H."/>
            <person name="Jorgensen S.L."/>
            <person name="Zaremba-Niedzwiedzka K."/>
            <person name="Martijn J."/>
            <person name="Lind A.E."/>
            <person name="van Eijk R."/>
            <person name="Schleper C."/>
            <person name="Guy L."/>
            <person name="Ettema T.J."/>
        </authorList>
    </citation>
    <scope>NUCLEOTIDE SEQUENCE</scope>
</reference>
<dbReference type="SUPFAM" id="SSF54060">
    <property type="entry name" value="His-Me finger endonucleases"/>
    <property type="match status" value="1"/>
</dbReference>
<name>A0A0F9TX64_9ZZZZ</name>
<dbReference type="EMBL" id="LAZR01000179">
    <property type="protein sequence ID" value="KKN83879.1"/>
    <property type="molecule type" value="Genomic_DNA"/>
</dbReference>
<dbReference type="AlphaFoldDB" id="A0A0F9TX64"/>
<comment type="caution">
    <text evidence="3">The sequence shown here is derived from an EMBL/GenBank/DDBJ whole genome shotgun (WGS) entry which is preliminary data.</text>
</comment>
<dbReference type="InterPro" id="IPR003615">
    <property type="entry name" value="HNH_nuc"/>
</dbReference>
<dbReference type="Pfam" id="PF13392">
    <property type="entry name" value="HNH_3"/>
    <property type="match status" value="1"/>
</dbReference>
<gene>
    <name evidence="3" type="ORF">LCGC14_0295320</name>
</gene>
<protein>
    <recommendedName>
        <fullName evidence="2">HNH nuclease domain-containing protein</fullName>
    </recommendedName>
</protein>
<organism evidence="3">
    <name type="scientific">marine sediment metagenome</name>
    <dbReference type="NCBI Taxonomy" id="412755"/>
    <lineage>
        <taxon>unclassified sequences</taxon>
        <taxon>metagenomes</taxon>
        <taxon>ecological metagenomes</taxon>
    </lineage>
</organism>